<name>A0A8C5MK19_9ANUR</name>
<evidence type="ECO:0000256" key="2">
    <source>
        <dbReference type="ARBA" id="ARBA00022603"/>
    </source>
</evidence>
<evidence type="ECO:0000256" key="1">
    <source>
        <dbReference type="ARBA" id="ARBA00007996"/>
    </source>
</evidence>
<evidence type="ECO:0000256" key="3">
    <source>
        <dbReference type="ARBA" id="ARBA00022679"/>
    </source>
</evidence>
<protein>
    <submittedName>
        <fullName evidence="5">Uncharacterized protein</fullName>
    </submittedName>
</protein>
<dbReference type="InterPro" id="IPR029063">
    <property type="entry name" value="SAM-dependent_MTases_sf"/>
</dbReference>
<proteinExistence type="inferred from homology"/>
<dbReference type="Pfam" id="PF01234">
    <property type="entry name" value="NNMT_PNMT_TEMT"/>
    <property type="match status" value="1"/>
</dbReference>
<keyword evidence="4" id="KW-0949">S-adenosyl-L-methionine</keyword>
<dbReference type="Gene3D" id="3.40.50.150">
    <property type="entry name" value="Vaccinia Virus protein VP39"/>
    <property type="match status" value="1"/>
</dbReference>
<reference evidence="5" key="1">
    <citation type="submission" date="2025-08" db="UniProtKB">
        <authorList>
            <consortium name="Ensembl"/>
        </authorList>
    </citation>
    <scope>IDENTIFICATION</scope>
</reference>
<accession>A0A8C5MK19</accession>
<keyword evidence="6" id="KW-1185">Reference proteome</keyword>
<dbReference type="PANTHER" id="PTHR10867">
    <property type="entry name" value="NNMT/PNMT/TEMT FAMILY MEMBER"/>
    <property type="match status" value="1"/>
</dbReference>
<comment type="similarity">
    <text evidence="1">Belongs to the class I-like SAM-binding methyltransferase superfamily. NNMT/PNMT/TEMT family.</text>
</comment>
<dbReference type="Proteomes" id="UP000694569">
    <property type="component" value="Unplaced"/>
</dbReference>
<reference evidence="5" key="2">
    <citation type="submission" date="2025-09" db="UniProtKB">
        <authorList>
            <consortium name="Ensembl"/>
        </authorList>
    </citation>
    <scope>IDENTIFICATION</scope>
</reference>
<dbReference type="GeneTree" id="ENSGT00390000011708"/>
<dbReference type="GO" id="GO:0032259">
    <property type="term" value="P:methylation"/>
    <property type="evidence" value="ECO:0007669"/>
    <property type="project" value="UniProtKB-KW"/>
</dbReference>
<evidence type="ECO:0000313" key="6">
    <source>
        <dbReference type="Proteomes" id="UP000694569"/>
    </source>
</evidence>
<evidence type="ECO:0000256" key="4">
    <source>
        <dbReference type="ARBA" id="ARBA00022691"/>
    </source>
</evidence>
<dbReference type="SUPFAM" id="SSF53335">
    <property type="entry name" value="S-adenosyl-L-methionine-dependent methyltransferases"/>
    <property type="match status" value="1"/>
</dbReference>
<sequence>MDSRPRKNSLTSDFQAKPYYQSLLSPEADKGILQDGVINVVTYLQNEFAAGKIKGDVLIDISHGLCFFTLFAVCEHFKEITVLACNDAWITEIEKWMQNDSDAFDWSHVLMILKGLEGNSGDLREKEEHSRKIINRILKCDLAKKNPTDPISIEKADCVLSAWLLEVLCNDEDEYRYNLGKISSLLKPGGRLIMAADINTSFVKLGEHIFHVFKYNEDFLKKTLEDLNFKIETYKPHERTTYADIIDHEKLVLLTAIKLH</sequence>
<dbReference type="GO" id="GO:0005829">
    <property type="term" value="C:cytosol"/>
    <property type="evidence" value="ECO:0007669"/>
    <property type="project" value="TreeGrafter"/>
</dbReference>
<dbReference type="Ensembl" id="ENSLLET00000013605.1">
    <property type="protein sequence ID" value="ENSLLEP00000013091.1"/>
    <property type="gene ID" value="ENSLLEG00000008272.1"/>
</dbReference>
<keyword evidence="2" id="KW-0489">Methyltransferase</keyword>
<dbReference type="PROSITE" id="PS51681">
    <property type="entry name" value="SAM_MT_NNMT_PNMT_TEMT"/>
    <property type="match status" value="1"/>
</dbReference>
<keyword evidence="3" id="KW-0808">Transferase</keyword>
<dbReference type="OrthoDB" id="9883706at2759"/>
<dbReference type="InterPro" id="IPR000940">
    <property type="entry name" value="NNMT_TEMT_trans"/>
</dbReference>
<evidence type="ECO:0000313" key="5">
    <source>
        <dbReference type="Ensembl" id="ENSLLEP00000013091.1"/>
    </source>
</evidence>
<dbReference type="PANTHER" id="PTHR10867:SF44">
    <property type="entry name" value="NICOTINAMIDE N-METHYLTRANSFERASE ISOFORM X2"/>
    <property type="match status" value="1"/>
</dbReference>
<organism evidence="5 6">
    <name type="scientific">Leptobrachium leishanense</name>
    <name type="common">Leishan spiny toad</name>
    <dbReference type="NCBI Taxonomy" id="445787"/>
    <lineage>
        <taxon>Eukaryota</taxon>
        <taxon>Metazoa</taxon>
        <taxon>Chordata</taxon>
        <taxon>Craniata</taxon>
        <taxon>Vertebrata</taxon>
        <taxon>Euteleostomi</taxon>
        <taxon>Amphibia</taxon>
        <taxon>Batrachia</taxon>
        <taxon>Anura</taxon>
        <taxon>Pelobatoidea</taxon>
        <taxon>Megophryidae</taxon>
        <taxon>Leptobrachium</taxon>
    </lineage>
</organism>
<dbReference type="AlphaFoldDB" id="A0A8C5MK19"/>
<dbReference type="GO" id="GO:0008170">
    <property type="term" value="F:N-methyltransferase activity"/>
    <property type="evidence" value="ECO:0007669"/>
    <property type="project" value="TreeGrafter"/>
</dbReference>